<dbReference type="RefSeq" id="NP_586356.1">
    <property type="nucleotide sequence ID" value="NM_001042189.1"/>
</dbReference>
<sequence>MDFDEDTLFVGNIPSSFSNELLMEILNIFGEVREFRRGRSLEGADSPWAIVNYHEPASANRLYGVLLNRALGQSRVTILPARKGFERWENSGDVLKKIEDINRKYREELEREDLLDRFISSYNLLYGKAGDDRVFSFTLKKWLKEEAEIRKRCRKAEHDFEKSTERRRQEEYDYLSNYDDDRSNDLFYLDRTSWISERNKDNVK</sequence>
<dbReference type="GO" id="GO:0003723">
    <property type="term" value="F:RNA binding"/>
    <property type="evidence" value="ECO:0007669"/>
    <property type="project" value="UniProtKB-UniRule"/>
</dbReference>
<dbReference type="InterPro" id="IPR000504">
    <property type="entry name" value="RRM_dom"/>
</dbReference>
<evidence type="ECO:0000256" key="1">
    <source>
        <dbReference type="PROSITE-ProRule" id="PRU00176"/>
    </source>
</evidence>
<proteinExistence type="predicted"/>
<evidence type="ECO:0000313" key="3">
    <source>
        <dbReference type="EMBL" id="CAD25960.1"/>
    </source>
</evidence>
<dbReference type="Gene3D" id="3.30.70.330">
    <property type="match status" value="1"/>
</dbReference>
<dbReference type="OrthoDB" id="439808at2759"/>
<dbReference type="Proteomes" id="UP000000819">
    <property type="component" value="Chromosome XI"/>
</dbReference>
<evidence type="ECO:0000313" key="4">
    <source>
        <dbReference type="Proteomes" id="UP000000819"/>
    </source>
</evidence>
<keyword evidence="1" id="KW-0694">RNA-binding</keyword>
<dbReference type="InParanoid" id="Q8SU66"/>
<reference evidence="3 4" key="2">
    <citation type="journal article" date="2009" name="BMC Genomics">
        <title>Identification of transcriptional signals in Encephalitozoon cuniculi widespread among Microsporidia phylum: support for accurate structural genome annotation.</title>
        <authorList>
            <person name="Peyretaillade E."/>
            <person name="Goncalves O."/>
            <person name="Terrat S."/>
            <person name="Dugat-Bony E."/>
            <person name="Wincker P."/>
            <person name="Cornman R.S."/>
            <person name="Evans J.D."/>
            <person name="Delbac F."/>
            <person name="Peyret P."/>
        </authorList>
    </citation>
    <scope>NUCLEOTIDE SEQUENCE [LARGE SCALE GENOMIC DNA]</scope>
    <source>
        <strain evidence="3 4">GB-M1</strain>
    </source>
</reference>
<dbReference type="InterPro" id="IPR035979">
    <property type="entry name" value="RBD_domain_sf"/>
</dbReference>
<dbReference type="AlphaFoldDB" id="Q8SU66"/>
<dbReference type="GeneID" id="860009"/>
<dbReference type="InterPro" id="IPR012677">
    <property type="entry name" value="Nucleotide-bd_a/b_plait_sf"/>
</dbReference>
<dbReference type="Pfam" id="PF00076">
    <property type="entry name" value="RRM_1"/>
    <property type="match status" value="1"/>
</dbReference>
<dbReference type="SUPFAM" id="SSF54928">
    <property type="entry name" value="RNA-binding domain, RBD"/>
    <property type="match status" value="1"/>
</dbReference>
<dbReference type="KEGG" id="ecu:ECU11_0500"/>
<organism evidence="3 4">
    <name type="scientific">Encephalitozoon cuniculi (strain GB-M1)</name>
    <name type="common">Microsporidian parasite</name>
    <dbReference type="NCBI Taxonomy" id="284813"/>
    <lineage>
        <taxon>Eukaryota</taxon>
        <taxon>Fungi</taxon>
        <taxon>Fungi incertae sedis</taxon>
        <taxon>Microsporidia</taxon>
        <taxon>Unikaryonidae</taxon>
        <taxon>Encephalitozoon</taxon>
    </lineage>
</organism>
<gene>
    <name evidence="3" type="ordered locus">ECU11_0500</name>
</gene>
<reference evidence="3 4" key="1">
    <citation type="journal article" date="2001" name="Nature">
        <title>Genome sequence and gene compaction of the eukaryote parasite Encephalitozoon cuniculi.</title>
        <authorList>
            <person name="Katinka M.D."/>
            <person name="Duprat S."/>
            <person name="Cornillot E."/>
            <person name="Metenier G."/>
            <person name="Thomarat F."/>
            <person name="Prensier G."/>
            <person name="Barbe V."/>
            <person name="Peyretaillade E."/>
            <person name="Brottier P."/>
            <person name="Wincker P."/>
            <person name="Delbac F."/>
            <person name="El Alaoui H."/>
            <person name="Peyret P."/>
            <person name="Saurin W."/>
            <person name="Gouy M."/>
            <person name="Weissenbach J."/>
            <person name="Vivares C.P."/>
        </authorList>
    </citation>
    <scope>NUCLEOTIDE SEQUENCE [LARGE SCALE GENOMIC DNA]</scope>
    <source>
        <strain evidence="3 4">GB-M1</strain>
    </source>
</reference>
<dbReference type="VEuPathDB" id="MicrosporidiaDB:ECU11_0500"/>
<dbReference type="CDD" id="cd00590">
    <property type="entry name" value="RRM_SF"/>
    <property type="match status" value="1"/>
</dbReference>
<evidence type="ECO:0000259" key="2">
    <source>
        <dbReference type="PROSITE" id="PS50102"/>
    </source>
</evidence>
<dbReference type="PROSITE" id="PS50102">
    <property type="entry name" value="RRM"/>
    <property type="match status" value="1"/>
</dbReference>
<dbReference type="EMBL" id="AL590450">
    <property type="protein sequence ID" value="CAD25960.1"/>
    <property type="molecule type" value="Genomic_DNA"/>
</dbReference>
<name>Q8SU66_ENCCU</name>
<dbReference type="HOGENOM" id="CLU_1540531_0_0_1"/>
<feature type="domain" description="RRM" evidence="2">
    <location>
        <begin position="6"/>
        <end position="83"/>
    </location>
</feature>
<accession>Q8SU66</accession>
<keyword evidence="4" id="KW-1185">Reference proteome</keyword>
<protein>
    <recommendedName>
        <fullName evidence="2">RRM domain-containing protein</fullName>
    </recommendedName>
</protein>